<dbReference type="SUPFAM" id="SSF52980">
    <property type="entry name" value="Restriction endonuclease-like"/>
    <property type="match status" value="1"/>
</dbReference>
<accession>A0A518D7A2</accession>
<dbReference type="PANTHER" id="PTHR35400">
    <property type="entry name" value="SLR1083 PROTEIN"/>
    <property type="match status" value="1"/>
</dbReference>
<dbReference type="OrthoDB" id="9789502at2"/>
<gene>
    <name evidence="2" type="ORF">Pla175_07230</name>
</gene>
<dbReference type="Pfam" id="PF05685">
    <property type="entry name" value="Uma2"/>
    <property type="match status" value="1"/>
</dbReference>
<dbReference type="InterPro" id="IPR011335">
    <property type="entry name" value="Restrct_endonuc-II-like"/>
</dbReference>
<evidence type="ECO:0000259" key="1">
    <source>
        <dbReference type="Pfam" id="PF05685"/>
    </source>
</evidence>
<dbReference type="PANTHER" id="PTHR35400:SF1">
    <property type="entry name" value="SLR1083 PROTEIN"/>
    <property type="match status" value="1"/>
</dbReference>
<feature type="domain" description="Putative restriction endonuclease" evidence="1">
    <location>
        <begin position="26"/>
        <end position="187"/>
    </location>
</feature>
<protein>
    <recommendedName>
        <fullName evidence="1">Putative restriction endonuclease domain-containing protein</fullName>
    </recommendedName>
</protein>
<organism evidence="2 3">
    <name type="scientific">Pirellulimonas nuda</name>
    <dbReference type="NCBI Taxonomy" id="2528009"/>
    <lineage>
        <taxon>Bacteria</taxon>
        <taxon>Pseudomonadati</taxon>
        <taxon>Planctomycetota</taxon>
        <taxon>Planctomycetia</taxon>
        <taxon>Pirellulales</taxon>
        <taxon>Lacipirellulaceae</taxon>
        <taxon>Pirellulimonas</taxon>
    </lineage>
</organism>
<dbReference type="InterPro" id="IPR008538">
    <property type="entry name" value="Uma2"/>
</dbReference>
<keyword evidence="3" id="KW-1185">Reference proteome</keyword>
<dbReference type="InterPro" id="IPR012296">
    <property type="entry name" value="Nuclease_put_TT1808"/>
</dbReference>
<reference evidence="2 3" key="1">
    <citation type="submission" date="2019-02" db="EMBL/GenBank/DDBJ databases">
        <title>Deep-cultivation of Planctomycetes and their phenomic and genomic characterization uncovers novel biology.</title>
        <authorList>
            <person name="Wiegand S."/>
            <person name="Jogler M."/>
            <person name="Boedeker C."/>
            <person name="Pinto D."/>
            <person name="Vollmers J."/>
            <person name="Rivas-Marin E."/>
            <person name="Kohn T."/>
            <person name="Peeters S.H."/>
            <person name="Heuer A."/>
            <person name="Rast P."/>
            <person name="Oberbeckmann S."/>
            <person name="Bunk B."/>
            <person name="Jeske O."/>
            <person name="Meyerdierks A."/>
            <person name="Storesund J.E."/>
            <person name="Kallscheuer N."/>
            <person name="Luecker S."/>
            <person name="Lage O.M."/>
            <person name="Pohl T."/>
            <person name="Merkel B.J."/>
            <person name="Hornburger P."/>
            <person name="Mueller R.-W."/>
            <person name="Bruemmer F."/>
            <person name="Labrenz M."/>
            <person name="Spormann A.M."/>
            <person name="Op den Camp H."/>
            <person name="Overmann J."/>
            <person name="Amann R."/>
            <person name="Jetten M.S.M."/>
            <person name="Mascher T."/>
            <person name="Medema M.H."/>
            <person name="Devos D.P."/>
            <person name="Kaster A.-K."/>
            <person name="Ovreas L."/>
            <person name="Rohde M."/>
            <person name="Galperin M.Y."/>
            <person name="Jogler C."/>
        </authorList>
    </citation>
    <scope>NUCLEOTIDE SEQUENCE [LARGE SCALE GENOMIC DNA]</scope>
    <source>
        <strain evidence="2 3">Pla175</strain>
    </source>
</reference>
<dbReference type="CDD" id="cd06260">
    <property type="entry name" value="DUF820-like"/>
    <property type="match status" value="1"/>
</dbReference>
<dbReference type="AlphaFoldDB" id="A0A518D7A2"/>
<evidence type="ECO:0000313" key="3">
    <source>
        <dbReference type="Proteomes" id="UP000317429"/>
    </source>
</evidence>
<name>A0A518D7A2_9BACT</name>
<proteinExistence type="predicted"/>
<dbReference type="RefSeq" id="WP_145281329.1">
    <property type="nucleotide sequence ID" value="NZ_CP036291.1"/>
</dbReference>
<dbReference type="KEGG" id="pnd:Pla175_07230"/>
<dbReference type="Gene3D" id="3.90.1570.10">
    <property type="entry name" value="tt1808, chain A"/>
    <property type="match status" value="1"/>
</dbReference>
<dbReference type="Proteomes" id="UP000317429">
    <property type="component" value="Chromosome"/>
</dbReference>
<dbReference type="EMBL" id="CP036291">
    <property type="protein sequence ID" value="QDU87364.1"/>
    <property type="molecule type" value="Genomic_DNA"/>
</dbReference>
<evidence type="ECO:0000313" key="2">
    <source>
        <dbReference type="EMBL" id="QDU87364.1"/>
    </source>
</evidence>
<sequence>MNDATDCLNDPLPEFTLPYPVSRFSVEKYHEMIATGVLTEEDNVELLEGWIVPMMRRNPPHEVAMELVGDHLRSLLIKGWRLRDQLAITTSDSQPEPDFAIVRGSARDNLTHHPLPAEVAMVVEVSDSSLSRDRNKRRLYARAEVPVYWLLNLNARQLEVYTRPSGPTEAPAYAEQAIYRAGDEAPLVVDGQTLGAIKLDDILP</sequence>